<dbReference type="AlphaFoldDB" id="A0A346PHK8"/>
<protein>
    <submittedName>
        <fullName evidence="1">Uncharacterized protein</fullName>
    </submittedName>
</protein>
<sequence>MSSMDIGIKNVSMEAGWMESVASRPWVDVEISRFPSSPIVEPSRSRVVPGARVGKPLTAHSLDPGACVLTERRSKVEVESCQPQVRHRR</sequence>
<dbReference type="Proteomes" id="UP000258707">
    <property type="component" value="Chromosome"/>
</dbReference>
<organism evidence="1 2">
    <name type="scientific">Natrarchaeobaculum sulfurireducens</name>
    <dbReference type="NCBI Taxonomy" id="2044521"/>
    <lineage>
        <taxon>Archaea</taxon>
        <taxon>Methanobacteriati</taxon>
        <taxon>Methanobacteriota</taxon>
        <taxon>Stenosarchaea group</taxon>
        <taxon>Halobacteria</taxon>
        <taxon>Halobacteriales</taxon>
        <taxon>Natrialbaceae</taxon>
        <taxon>Natrarchaeobaculum</taxon>
    </lineage>
</organism>
<evidence type="ECO:0000313" key="1">
    <source>
        <dbReference type="EMBL" id="AXR79003.1"/>
    </source>
</evidence>
<dbReference type="KEGG" id="nan:AArc1_2690"/>
<dbReference type="EMBL" id="CP024047">
    <property type="protein sequence ID" value="AXR79003.1"/>
    <property type="molecule type" value="Genomic_DNA"/>
</dbReference>
<accession>A0A346PHK8</accession>
<gene>
    <name evidence="1" type="ORF">AArc1_2690</name>
</gene>
<name>A0A346PHK8_9EURY</name>
<evidence type="ECO:0000313" key="2">
    <source>
        <dbReference type="Proteomes" id="UP000258707"/>
    </source>
</evidence>
<reference evidence="2" key="1">
    <citation type="submission" date="2017-10" db="EMBL/GenBank/DDBJ databases">
        <title>Phenotypic and genomic properties of facultatively anaerobic sulfur-reducing natronoarchaea from hypersaline soda lakes.</title>
        <authorList>
            <person name="Sorokin D.Y."/>
            <person name="Kublanov I.V."/>
            <person name="Roman P."/>
            <person name="Sinninghe Damste J.S."/>
            <person name="Golyshin P.N."/>
            <person name="Rojo D."/>
            <person name="Ciordia S."/>
            <person name="Mena Md.C."/>
            <person name="Ferrer M."/>
            <person name="Messina E."/>
            <person name="Smedile F."/>
            <person name="La Spada G."/>
            <person name="La Cono V."/>
            <person name="Yakimov M.M."/>
        </authorList>
    </citation>
    <scope>NUCLEOTIDE SEQUENCE [LARGE SCALE GENOMIC DNA]</scope>
    <source>
        <strain evidence="2">AArc1</strain>
    </source>
</reference>
<proteinExistence type="predicted"/>